<name>A0A1Z1WI89_9ACTN</name>
<proteinExistence type="predicted"/>
<accession>A0A1Z1WI89</accession>
<organism evidence="2 3">
    <name type="scientific">Streptomyces alboflavus</name>
    <dbReference type="NCBI Taxonomy" id="67267"/>
    <lineage>
        <taxon>Bacteria</taxon>
        <taxon>Bacillati</taxon>
        <taxon>Actinomycetota</taxon>
        <taxon>Actinomycetes</taxon>
        <taxon>Kitasatosporales</taxon>
        <taxon>Streptomycetaceae</taxon>
        <taxon>Streptomyces</taxon>
    </lineage>
</organism>
<keyword evidence="1" id="KW-0472">Membrane</keyword>
<keyword evidence="3" id="KW-1185">Reference proteome</keyword>
<evidence type="ECO:0000313" key="2">
    <source>
        <dbReference type="EMBL" id="ARX86110.1"/>
    </source>
</evidence>
<dbReference type="Proteomes" id="UP000195880">
    <property type="component" value="Chromosome"/>
</dbReference>
<reference evidence="2 3" key="1">
    <citation type="submission" date="2017-05" db="EMBL/GenBank/DDBJ databases">
        <title>Streptomyces alboflavus Genome sequencing and assembly.</title>
        <authorList>
            <person name="Wang Y."/>
            <person name="Du B."/>
            <person name="Ding Y."/>
            <person name="Liu H."/>
            <person name="Hou Q."/>
            <person name="Liu K."/>
            <person name="Wang C."/>
            <person name="Yao L."/>
        </authorList>
    </citation>
    <scope>NUCLEOTIDE SEQUENCE [LARGE SCALE GENOMIC DNA]</scope>
    <source>
        <strain evidence="2 3">MDJK44</strain>
    </source>
</reference>
<dbReference type="KEGG" id="salf:SMD44_05579"/>
<feature type="transmembrane region" description="Helical" evidence="1">
    <location>
        <begin position="12"/>
        <end position="32"/>
    </location>
</feature>
<protein>
    <submittedName>
        <fullName evidence="2">Uncharacterized protein</fullName>
    </submittedName>
</protein>
<sequence>MLPFLTPCENFAGGAVWVAGVMAVFSLMNVLFS</sequence>
<dbReference type="AlphaFoldDB" id="A0A1Z1WI89"/>
<dbReference type="EMBL" id="CP021748">
    <property type="protein sequence ID" value="ARX86110.1"/>
    <property type="molecule type" value="Genomic_DNA"/>
</dbReference>
<evidence type="ECO:0000256" key="1">
    <source>
        <dbReference type="SAM" id="Phobius"/>
    </source>
</evidence>
<keyword evidence="1" id="KW-0812">Transmembrane</keyword>
<evidence type="ECO:0000313" key="3">
    <source>
        <dbReference type="Proteomes" id="UP000195880"/>
    </source>
</evidence>
<gene>
    <name evidence="2" type="ORF">SMD44_05579</name>
</gene>
<keyword evidence="1" id="KW-1133">Transmembrane helix</keyword>